<sequence>MKDFLLRVFTWWNGATFGTLRTTRLHGELVGEDQYGNRYYRTRGGKIDPTVGVQRRWVIYNGYAEASTIPPGWNGWLHNTVDVAPSEENYVPKEWELPHQPNLTGTPAAYRPQGSTLSTGHRPPATGDYEAWVPGN</sequence>
<accession>A0A7W6EHB7</accession>
<dbReference type="AlphaFoldDB" id="A0A7W6EHB7"/>
<gene>
    <name evidence="2" type="ORF">FHS81_002122</name>
</gene>
<dbReference type="Pfam" id="PF05071">
    <property type="entry name" value="NDUFA12"/>
    <property type="match status" value="1"/>
</dbReference>
<evidence type="ECO:0000313" key="3">
    <source>
        <dbReference type="Proteomes" id="UP000537592"/>
    </source>
</evidence>
<feature type="region of interest" description="Disordered" evidence="1">
    <location>
        <begin position="97"/>
        <end position="128"/>
    </location>
</feature>
<keyword evidence="3" id="KW-1185">Reference proteome</keyword>
<evidence type="ECO:0000313" key="2">
    <source>
        <dbReference type="EMBL" id="MBB3810034.1"/>
    </source>
</evidence>
<dbReference type="InterPro" id="IPR007763">
    <property type="entry name" value="NDUFA12"/>
</dbReference>
<dbReference type="PANTHER" id="PTHR12910:SF2">
    <property type="entry name" value="NADH DEHYDROGENASE [UBIQUINONE] 1 ALPHA SUBCOMPLEX SUBUNIT 12"/>
    <property type="match status" value="1"/>
</dbReference>
<keyword evidence="2" id="KW-0830">Ubiquinone</keyword>
<organism evidence="2 3">
    <name type="scientific">Pseudochelatococcus contaminans</name>
    <dbReference type="NCBI Taxonomy" id="1538103"/>
    <lineage>
        <taxon>Bacteria</taxon>
        <taxon>Pseudomonadati</taxon>
        <taxon>Pseudomonadota</taxon>
        <taxon>Alphaproteobacteria</taxon>
        <taxon>Hyphomicrobiales</taxon>
        <taxon>Chelatococcaceae</taxon>
        <taxon>Pseudochelatococcus</taxon>
    </lineage>
</organism>
<evidence type="ECO:0000256" key="1">
    <source>
        <dbReference type="SAM" id="MobiDB-lite"/>
    </source>
</evidence>
<comment type="caution">
    <text evidence="2">The sequence shown here is derived from an EMBL/GenBank/DDBJ whole genome shotgun (WGS) entry which is preliminary data.</text>
</comment>
<dbReference type="PANTHER" id="PTHR12910">
    <property type="entry name" value="NADH-UBIQUINONE OXIDOREDUCTASE SUBUNIT B17.2"/>
    <property type="match status" value="1"/>
</dbReference>
<dbReference type="RefSeq" id="WP_183752675.1">
    <property type="nucleotide sequence ID" value="NZ_JACICC010000004.1"/>
</dbReference>
<proteinExistence type="predicted"/>
<dbReference type="NCBIfam" id="NF006040">
    <property type="entry name" value="PRK08183.1"/>
    <property type="match status" value="1"/>
</dbReference>
<dbReference type="EMBL" id="JACICC010000004">
    <property type="protein sequence ID" value="MBB3810034.1"/>
    <property type="molecule type" value="Genomic_DNA"/>
</dbReference>
<reference evidence="2 3" key="1">
    <citation type="submission" date="2020-08" db="EMBL/GenBank/DDBJ databases">
        <title>Genomic Encyclopedia of Type Strains, Phase IV (KMG-IV): sequencing the most valuable type-strain genomes for metagenomic binning, comparative biology and taxonomic classification.</title>
        <authorList>
            <person name="Goeker M."/>
        </authorList>
    </citation>
    <scope>NUCLEOTIDE SEQUENCE [LARGE SCALE GENOMIC DNA]</scope>
    <source>
        <strain evidence="2 3">DSM 28760</strain>
    </source>
</reference>
<protein>
    <submittedName>
        <fullName evidence="2">NADH:ubiquinone oxidoreductase subunit</fullName>
    </submittedName>
</protein>
<dbReference type="Proteomes" id="UP000537592">
    <property type="component" value="Unassembled WGS sequence"/>
</dbReference>
<dbReference type="GO" id="GO:0006979">
    <property type="term" value="P:response to oxidative stress"/>
    <property type="evidence" value="ECO:0007669"/>
    <property type="project" value="TreeGrafter"/>
</dbReference>
<dbReference type="GO" id="GO:0045271">
    <property type="term" value="C:respiratory chain complex I"/>
    <property type="evidence" value="ECO:0007669"/>
    <property type="project" value="InterPro"/>
</dbReference>
<name>A0A7W6EHB7_9HYPH</name>